<dbReference type="Pfam" id="PF00512">
    <property type="entry name" value="HisKA"/>
    <property type="match status" value="1"/>
</dbReference>
<comment type="caution">
    <text evidence="16">The sequence shown here is derived from an EMBL/GenBank/DDBJ whole genome shotgun (WGS) entry which is preliminary data.</text>
</comment>
<feature type="domain" description="Histidine kinase" evidence="14">
    <location>
        <begin position="185"/>
        <end position="442"/>
    </location>
</feature>
<comment type="catalytic activity">
    <reaction evidence="1">
        <text>ATP + protein L-histidine = ADP + protein N-phospho-L-histidine.</text>
        <dbReference type="EC" id="2.7.13.3"/>
    </reaction>
</comment>
<evidence type="ECO:0000313" key="17">
    <source>
        <dbReference type="Proteomes" id="UP000603708"/>
    </source>
</evidence>
<evidence type="ECO:0000256" key="5">
    <source>
        <dbReference type="ARBA" id="ARBA00022553"/>
    </source>
</evidence>
<dbReference type="PANTHER" id="PTHR45436">
    <property type="entry name" value="SENSOR HISTIDINE KINASE YKOH"/>
    <property type="match status" value="1"/>
</dbReference>
<evidence type="ECO:0000313" key="16">
    <source>
        <dbReference type="EMBL" id="GHH77444.1"/>
    </source>
</evidence>
<evidence type="ECO:0000256" key="1">
    <source>
        <dbReference type="ARBA" id="ARBA00000085"/>
    </source>
</evidence>
<keyword evidence="10" id="KW-0902">Two-component regulatory system</keyword>
<evidence type="ECO:0000256" key="3">
    <source>
        <dbReference type="ARBA" id="ARBA00004236"/>
    </source>
</evidence>
<evidence type="ECO:0000256" key="2">
    <source>
        <dbReference type="ARBA" id="ARBA00004141"/>
    </source>
</evidence>
<dbReference type="Pfam" id="PF00672">
    <property type="entry name" value="HAMP"/>
    <property type="match status" value="1"/>
</dbReference>
<evidence type="ECO:0000256" key="11">
    <source>
        <dbReference type="ARBA" id="ARBA00023136"/>
    </source>
</evidence>
<dbReference type="InterPro" id="IPR003594">
    <property type="entry name" value="HATPase_dom"/>
</dbReference>
<dbReference type="SMART" id="SM00387">
    <property type="entry name" value="HATPase_c"/>
    <property type="match status" value="1"/>
</dbReference>
<feature type="region of interest" description="Disordered" evidence="12">
    <location>
        <begin position="435"/>
        <end position="482"/>
    </location>
</feature>
<dbReference type="Gene3D" id="3.30.565.10">
    <property type="entry name" value="Histidine kinase-like ATPase, C-terminal domain"/>
    <property type="match status" value="1"/>
</dbReference>
<dbReference type="PANTHER" id="PTHR45436:SF15">
    <property type="entry name" value="SENSOR HISTIDINE KINASE CUSS"/>
    <property type="match status" value="1"/>
</dbReference>
<dbReference type="Proteomes" id="UP000603708">
    <property type="component" value="Unassembled WGS sequence"/>
</dbReference>
<feature type="region of interest" description="Disordered" evidence="12">
    <location>
        <begin position="349"/>
        <end position="397"/>
    </location>
</feature>
<dbReference type="Gene3D" id="1.10.287.130">
    <property type="match status" value="1"/>
</dbReference>
<dbReference type="SMART" id="SM00388">
    <property type="entry name" value="HisKA"/>
    <property type="match status" value="1"/>
</dbReference>
<dbReference type="CDD" id="cd00075">
    <property type="entry name" value="HATPase"/>
    <property type="match status" value="1"/>
</dbReference>
<dbReference type="AlphaFoldDB" id="A0A919G4C3"/>
<comment type="subcellular location">
    <subcellularLocation>
        <location evidence="3">Cell membrane</location>
    </subcellularLocation>
    <subcellularLocation>
        <location evidence="2">Membrane</location>
        <topology evidence="2">Multi-pass membrane protein</topology>
    </subcellularLocation>
</comment>
<dbReference type="PRINTS" id="PR00344">
    <property type="entry name" value="BCTRLSENSOR"/>
</dbReference>
<keyword evidence="7 13" id="KW-0812">Transmembrane</keyword>
<dbReference type="InterPro" id="IPR003661">
    <property type="entry name" value="HisK_dim/P_dom"/>
</dbReference>
<evidence type="ECO:0000259" key="15">
    <source>
        <dbReference type="PROSITE" id="PS50885"/>
    </source>
</evidence>
<dbReference type="SUPFAM" id="SSF158472">
    <property type="entry name" value="HAMP domain-like"/>
    <property type="match status" value="1"/>
</dbReference>
<keyword evidence="17" id="KW-1185">Reference proteome</keyword>
<dbReference type="GO" id="GO:0005886">
    <property type="term" value="C:plasma membrane"/>
    <property type="evidence" value="ECO:0007669"/>
    <property type="project" value="UniProtKB-SubCell"/>
</dbReference>
<dbReference type="RefSeq" id="WP_189931649.1">
    <property type="nucleotide sequence ID" value="NZ_BNCD01000006.1"/>
</dbReference>
<dbReference type="PROSITE" id="PS50109">
    <property type="entry name" value="HIS_KIN"/>
    <property type="match status" value="1"/>
</dbReference>
<dbReference type="InterPro" id="IPR036097">
    <property type="entry name" value="HisK_dim/P_sf"/>
</dbReference>
<evidence type="ECO:0000256" key="7">
    <source>
        <dbReference type="ARBA" id="ARBA00022692"/>
    </source>
</evidence>
<evidence type="ECO:0000256" key="6">
    <source>
        <dbReference type="ARBA" id="ARBA00022679"/>
    </source>
</evidence>
<dbReference type="InterPro" id="IPR005467">
    <property type="entry name" value="His_kinase_dom"/>
</dbReference>
<keyword evidence="8 16" id="KW-0418">Kinase</keyword>
<dbReference type="SUPFAM" id="SSF55874">
    <property type="entry name" value="ATPase domain of HSP90 chaperone/DNA topoisomerase II/histidine kinase"/>
    <property type="match status" value="1"/>
</dbReference>
<dbReference type="Pfam" id="PF02518">
    <property type="entry name" value="HATPase_c"/>
    <property type="match status" value="1"/>
</dbReference>
<keyword evidence="5" id="KW-0597">Phosphoprotein</keyword>
<feature type="transmembrane region" description="Helical" evidence="13">
    <location>
        <begin position="21"/>
        <end position="46"/>
    </location>
</feature>
<dbReference type="PROSITE" id="PS50885">
    <property type="entry name" value="HAMP"/>
    <property type="match status" value="1"/>
</dbReference>
<keyword evidence="11 13" id="KW-0472">Membrane</keyword>
<keyword evidence="9 13" id="KW-1133">Transmembrane helix</keyword>
<dbReference type="SUPFAM" id="SSF47384">
    <property type="entry name" value="Homodimeric domain of signal transducing histidine kinase"/>
    <property type="match status" value="1"/>
</dbReference>
<feature type="domain" description="HAMP" evidence="15">
    <location>
        <begin position="124"/>
        <end position="177"/>
    </location>
</feature>
<organism evidence="16 17">
    <name type="scientific">Streptomyces sulfonofaciens</name>
    <dbReference type="NCBI Taxonomy" id="68272"/>
    <lineage>
        <taxon>Bacteria</taxon>
        <taxon>Bacillati</taxon>
        <taxon>Actinomycetota</taxon>
        <taxon>Actinomycetes</taxon>
        <taxon>Kitasatosporales</taxon>
        <taxon>Streptomycetaceae</taxon>
        <taxon>Streptomyces</taxon>
    </lineage>
</organism>
<evidence type="ECO:0000256" key="8">
    <source>
        <dbReference type="ARBA" id="ARBA00022777"/>
    </source>
</evidence>
<evidence type="ECO:0000256" key="4">
    <source>
        <dbReference type="ARBA" id="ARBA00012438"/>
    </source>
</evidence>
<proteinExistence type="predicted"/>
<evidence type="ECO:0000256" key="12">
    <source>
        <dbReference type="SAM" id="MobiDB-lite"/>
    </source>
</evidence>
<evidence type="ECO:0000259" key="14">
    <source>
        <dbReference type="PROSITE" id="PS50109"/>
    </source>
</evidence>
<dbReference type="InterPro" id="IPR003660">
    <property type="entry name" value="HAMP_dom"/>
</dbReference>
<feature type="compositionally biased region" description="Pro residues" evidence="12">
    <location>
        <begin position="465"/>
        <end position="482"/>
    </location>
</feature>
<dbReference type="EMBL" id="BNCD01000006">
    <property type="protein sequence ID" value="GHH77444.1"/>
    <property type="molecule type" value="Genomic_DNA"/>
</dbReference>
<protein>
    <recommendedName>
        <fullName evidence="4">histidine kinase</fullName>
        <ecNumber evidence="4">2.7.13.3</ecNumber>
    </recommendedName>
</protein>
<sequence length="482" mass="50298">MSGPPLARRVGRARFPGSLRLRLTAVYGGLFLIAGTALLAITYGLVARQIGARAARLPRVDELRVPAPALRRLLGAGRGETLRAIRDAQQGERANALHELMTQSAIALAFMTLIAVVLGWVLAGRALRPLREITATARRLSTHNLDERINLEGSGGELKDLADTFDGMLARLSAAFEAQRRFAANASHELRTPLTVQRAAIDVALANPTEASLRTMALRLRAATERHEHVIESLLTLARSQSGVDRCESVDLAAAAGAALAGAAAEVRGRELRVERGLEPAVLFGDPVLIERLAVNLVQNATRHNLDGGWLGVTTRDDGHRVTLRVVNSGRELPRETVAELFRPFGRMDQDRVASGRSGPGREPVAGRPGERAAPGPAEADRVPPGSAGAAGGAPSVAAAPAGAGLGLSIVAAIAAAHGGTCTARARAGGGLEVSVSLPTGGGPRHPGHLLPHRQSGAGHRERPVPPVPAVPPSPPVPPART</sequence>
<dbReference type="EC" id="2.7.13.3" evidence="4"/>
<accession>A0A919G4C3</accession>
<evidence type="ECO:0000256" key="9">
    <source>
        <dbReference type="ARBA" id="ARBA00022989"/>
    </source>
</evidence>
<feature type="transmembrane region" description="Helical" evidence="13">
    <location>
        <begin position="105"/>
        <end position="123"/>
    </location>
</feature>
<dbReference type="InterPro" id="IPR050428">
    <property type="entry name" value="TCS_sensor_his_kinase"/>
</dbReference>
<gene>
    <name evidence="16" type="ORF">GCM10018793_25530</name>
</gene>
<keyword evidence="6" id="KW-0808">Transferase</keyword>
<evidence type="ECO:0000256" key="13">
    <source>
        <dbReference type="SAM" id="Phobius"/>
    </source>
</evidence>
<dbReference type="SMART" id="SM00304">
    <property type="entry name" value="HAMP"/>
    <property type="match status" value="1"/>
</dbReference>
<dbReference type="Gene3D" id="6.10.340.10">
    <property type="match status" value="1"/>
</dbReference>
<dbReference type="InterPro" id="IPR036890">
    <property type="entry name" value="HATPase_C_sf"/>
</dbReference>
<reference evidence="16" key="2">
    <citation type="submission" date="2020-09" db="EMBL/GenBank/DDBJ databases">
        <authorList>
            <person name="Sun Q."/>
            <person name="Ohkuma M."/>
        </authorList>
    </citation>
    <scope>NUCLEOTIDE SEQUENCE</scope>
    <source>
        <strain evidence="16">JCM 5069</strain>
    </source>
</reference>
<dbReference type="CDD" id="cd00082">
    <property type="entry name" value="HisKA"/>
    <property type="match status" value="1"/>
</dbReference>
<dbReference type="CDD" id="cd06225">
    <property type="entry name" value="HAMP"/>
    <property type="match status" value="1"/>
</dbReference>
<feature type="compositionally biased region" description="Low complexity" evidence="12">
    <location>
        <begin position="366"/>
        <end position="397"/>
    </location>
</feature>
<dbReference type="GO" id="GO:0000155">
    <property type="term" value="F:phosphorelay sensor kinase activity"/>
    <property type="evidence" value="ECO:0007669"/>
    <property type="project" value="InterPro"/>
</dbReference>
<dbReference type="InterPro" id="IPR004358">
    <property type="entry name" value="Sig_transdc_His_kin-like_C"/>
</dbReference>
<name>A0A919G4C3_9ACTN</name>
<reference evidence="16" key="1">
    <citation type="journal article" date="2014" name="Int. J. Syst. Evol. Microbiol.">
        <title>Complete genome sequence of Corynebacterium casei LMG S-19264T (=DSM 44701T), isolated from a smear-ripened cheese.</title>
        <authorList>
            <consortium name="US DOE Joint Genome Institute (JGI-PGF)"/>
            <person name="Walter F."/>
            <person name="Albersmeier A."/>
            <person name="Kalinowski J."/>
            <person name="Ruckert C."/>
        </authorList>
    </citation>
    <scope>NUCLEOTIDE SEQUENCE</scope>
    <source>
        <strain evidence="16">JCM 5069</strain>
    </source>
</reference>
<evidence type="ECO:0000256" key="10">
    <source>
        <dbReference type="ARBA" id="ARBA00023012"/>
    </source>
</evidence>